<reference evidence="6" key="3">
    <citation type="submission" date="2023-04" db="EMBL/GenBank/DDBJ databases">
        <authorList>
            <person name="Wang Y."/>
        </authorList>
    </citation>
    <scope>NUCLEOTIDE SEQUENCE</scope>
    <source>
        <strain evidence="6">ZW18</strain>
    </source>
</reference>
<dbReference type="SUPFAM" id="SSF48008">
    <property type="entry name" value="GntR ligand-binding domain-like"/>
    <property type="match status" value="1"/>
</dbReference>
<dbReference type="Proteomes" id="UP000181860">
    <property type="component" value="Unassembled WGS sequence"/>
</dbReference>
<dbReference type="EMBL" id="CP123735">
    <property type="protein sequence ID" value="WGO85654.1"/>
    <property type="molecule type" value="Genomic_DNA"/>
</dbReference>
<dbReference type="InterPro" id="IPR036388">
    <property type="entry name" value="WH-like_DNA-bd_sf"/>
</dbReference>
<evidence type="ECO:0000256" key="3">
    <source>
        <dbReference type="ARBA" id="ARBA00023163"/>
    </source>
</evidence>
<dbReference type="Proteomes" id="UP001242513">
    <property type="component" value="Chromosome"/>
</dbReference>
<dbReference type="PANTHER" id="PTHR43537:SF51">
    <property type="entry name" value="HTH-TYPE TRANSCRIPTIONAL REGULATOR LGOR-RELATED"/>
    <property type="match status" value="1"/>
</dbReference>
<dbReference type="InterPro" id="IPR036390">
    <property type="entry name" value="WH_DNA-bd_sf"/>
</dbReference>
<dbReference type="Gene3D" id="1.20.120.530">
    <property type="entry name" value="GntR ligand-binding domain-like"/>
    <property type="match status" value="1"/>
</dbReference>
<organism evidence="6 8">
    <name type="scientific">Lactobacillus kefiranofaciens</name>
    <dbReference type="NCBI Taxonomy" id="267818"/>
    <lineage>
        <taxon>Bacteria</taxon>
        <taxon>Bacillati</taxon>
        <taxon>Bacillota</taxon>
        <taxon>Bacilli</taxon>
        <taxon>Lactobacillales</taxon>
        <taxon>Lactobacillaceae</taxon>
        <taxon>Lactobacillus</taxon>
    </lineage>
</organism>
<dbReference type="SUPFAM" id="SSF46785">
    <property type="entry name" value="Winged helix' DNA-binding domain"/>
    <property type="match status" value="1"/>
</dbReference>
<evidence type="ECO:0000313" key="7">
    <source>
        <dbReference type="Proteomes" id="UP000181860"/>
    </source>
</evidence>
<evidence type="ECO:0000313" key="5">
    <source>
        <dbReference type="EMBL" id="SDA66124.1"/>
    </source>
</evidence>
<evidence type="ECO:0000313" key="6">
    <source>
        <dbReference type="EMBL" id="WGO85654.1"/>
    </source>
</evidence>
<dbReference type="InterPro" id="IPR008920">
    <property type="entry name" value="TF_FadR/GntR_C"/>
</dbReference>
<dbReference type="GO" id="GO:0003700">
    <property type="term" value="F:DNA-binding transcription factor activity"/>
    <property type="evidence" value="ECO:0007669"/>
    <property type="project" value="InterPro"/>
</dbReference>
<accession>A0AAX3UDE6</accession>
<dbReference type="PROSITE" id="PS50949">
    <property type="entry name" value="HTH_GNTR"/>
    <property type="match status" value="1"/>
</dbReference>
<dbReference type="Pfam" id="PF00392">
    <property type="entry name" value="GntR"/>
    <property type="match status" value="1"/>
</dbReference>
<keyword evidence="7" id="KW-1185">Reference proteome</keyword>
<reference evidence="5 7" key="1">
    <citation type="submission" date="2016-10" db="EMBL/GenBank/DDBJ databases">
        <authorList>
            <person name="Varghese N."/>
            <person name="Submissions S."/>
        </authorList>
    </citation>
    <scope>NUCLEOTIDE SEQUENCE [LARGE SCALE GENOMIC DNA]</scope>
    <source>
        <strain evidence="5 7">ATCC 43761</strain>
    </source>
</reference>
<proteinExistence type="predicted"/>
<dbReference type="RefSeq" id="WP_013854652.1">
    <property type="nucleotide sequence ID" value="NZ_CP123735.1"/>
</dbReference>
<evidence type="ECO:0000259" key="4">
    <source>
        <dbReference type="PROSITE" id="PS50949"/>
    </source>
</evidence>
<evidence type="ECO:0000313" key="8">
    <source>
        <dbReference type="Proteomes" id="UP001242513"/>
    </source>
</evidence>
<gene>
    <name evidence="6" type="ORF">QEJ78_10005</name>
    <name evidence="5" type="ORF">SAMN02983011_01996</name>
</gene>
<dbReference type="AlphaFoldDB" id="A0AAX3UDE6"/>
<keyword evidence="3" id="KW-0804">Transcription</keyword>
<dbReference type="PANTHER" id="PTHR43537">
    <property type="entry name" value="TRANSCRIPTIONAL REGULATOR, GNTR FAMILY"/>
    <property type="match status" value="1"/>
</dbReference>
<evidence type="ECO:0000256" key="2">
    <source>
        <dbReference type="ARBA" id="ARBA00023125"/>
    </source>
</evidence>
<name>A0AAX3UDE6_9LACO</name>
<dbReference type="GO" id="GO:0003677">
    <property type="term" value="F:DNA binding"/>
    <property type="evidence" value="ECO:0007669"/>
    <property type="project" value="UniProtKB-KW"/>
</dbReference>
<dbReference type="EMBL" id="FMXC01000031">
    <property type="protein sequence ID" value="SDA66124.1"/>
    <property type="molecule type" value="Genomic_DNA"/>
</dbReference>
<keyword evidence="2 5" id="KW-0238">DNA-binding</keyword>
<feature type="domain" description="HTH gntR-type" evidence="4">
    <location>
        <begin position="3"/>
        <end position="70"/>
    </location>
</feature>
<reference evidence="6" key="2">
    <citation type="journal article" date="2022" name="Food Funct.">
        <title>Lactobacillus kefiranofaciens ZW18 from Kefir enhances the anti-tumor effect of anti-programmed cell death 1 (PD-1) immunotherapy by modulating the gut microbiota.</title>
        <authorList>
            <person name="Zhao J."/>
            <person name="Wang Y."/>
            <person name="Wang J."/>
            <person name="Lv M."/>
            <person name="Zhou C."/>
            <person name="Jia L."/>
            <person name="Geng W."/>
        </authorList>
    </citation>
    <scope>NUCLEOTIDE SEQUENCE</scope>
    <source>
        <strain evidence="6">ZW18</strain>
    </source>
</reference>
<keyword evidence="1" id="KW-0805">Transcription regulation</keyword>
<dbReference type="InterPro" id="IPR000524">
    <property type="entry name" value="Tscrpt_reg_HTH_GntR"/>
</dbReference>
<dbReference type="SMART" id="SM00345">
    <property type="entry name" value="HTH_GNTR"/>
    <property type="match status" value="1"/>
</dbReference>
<protein>
    <submittedName>
        <fullName evidence="5">DNA-binding transcriptional regulator, GntR family</fullName>
    </submittedName>
    <submittedName>
        <fullName evidence="6">GntR family transcriptional regulator</fullName>
    </submittedName>
</protein>
<dbReference type="Pfam" id="PF07729">
    <property type="entry name" value="FCD"/>
    <property type="match status" value="1"/>
</dbReference>
<dbReference type="InterPro" id="IPR011711">
    <property type="entry name" value="GntR_C"/>
</dbReference>
<dbReference type="CDD" id="cd07377">
    <property type="entry name" value="WHTH_GntR"/>
    <property type="match status" value="1"/>
</dbReference>
<dbReference type="Gene3D" id="1.10.10.10">
    <property type="entry name" value="Winged helix-like DNA-binding domain superfamily/Winged helix DNA-binding domain"/>
    <property type="match status" value="1"/>
</dbReference>
<sequence>MQNNLTAQAYSILLKKIITAELKPGEKISEKQVEQDLGIGRTPVREALLHLRQEHLIYVVPQSGTYIAQIDLASVINARFVRISVEQQIMQEAAQHPLTELQRAQLKDIIQQQKLYCSEKDFHQFFKYDDLFHQLFYEITGHDIVWNWLKEINIQFDRFRFLSLNLGNASWNNLIQDHQTLLDTVLAGKSDEKLSNLLCK</sequence>
<evidence type="ECO:0000256" key="1">
    <source>
        <dbReference type="ARBA" id="ARBA00023015"/>
    </source>
</evidence>